<feature type="domain" description="DUF218" evidence="2">
    <location>
        <begin position="42"/>
        <end position="172"/>
    </location>
</feature>
<dbReference type="PANTHER" id="PTHR30336:SF4">
    <property type="entry name" value="ENVELOPE BIOGENESIS FACTOR ELYC"/>
    <property type="match status" value="1"/>
</dbReference>
<dbReference type="AlphaFoldDB" id="A0A944CJU9"/>
<dbReference type="RefSeq" id="WP_213367811.1">
    <property type="nucleotide sequence ID" value="NZ_QTKX01000001.1"/>
</dbReference>
<name>A0A944CJU9_9BACI</name>
<dbReference type="Gene3D" id="3.40.50.620">
    <property type="entry name" value="HUPs"/>
    <property type="match status" value="1"/>
</dbReference>
<keyword evidence="1" id="KW-0472">Membrane</keyword>
<gene>
    <name evidence="3" type="ORF">DYI25_07680</name>
</gene>
<dbReference type="GO" id="GO:0005886">
    <property type="term" value="C:plasma membrane"/>
    <property type="evidence" value="ECO:0007669"/>
    <property type="project" value="TreeGrafter"/>
</dbReference>
<dbReference type="InterPro" id="IPR051599">
    <property type="entry name" value="Cell_Envelope_Assoc"/>
</dbReference>
<dbReference type="InterPro" id="IPR014729">
    <property type="entry name" value="Rossmann-like_a/b/a_fold"/>
</dbReference>
<evidence type="ECO:0000256" key="1">
    <source>
        <dbReference type="SAM" id="Phobius"/>
    </source>
</evidence>
<dbReference type="Pfam" id="PF02698">
    <property type="entry name" value="DUF218"/>
    <property type="match status" value="1"/>
</dbReference>
<reference evidence="3 4" key="1">
    <citation type="journal article" date="2021" name="Microorganisms">
        <title>Bacterial Dimethylsulfoniopropionate Biosynthesis in the East China Sea.</title>
        <authorList>
            <person name="Liu J."/>
            <person name="Zhang Y."/>
            <person name="Liu J."/>
            <person name="Zhong H."/>
            <person name="Williams B.T."/>
            <person name="Zheng Y."/>
            <person name="Curson A.R.J."/>
            <person name="Sun C."/>
            <person name="Sun H."/>
            <person name="Song D."/>
            <person name="Wagner Mackenzie B."/>
            <person name="Bermejo Martinez A."/>
            <person name="Todd J.D."/>
            <person name="Zhang X.H."/>
        </authorList>
    </citation>
    <scope>NUCLEOTIDE SEQUENCE [LARGE SCALE GENOMIC DNA]</scope>
    <source>
        <strain evidence="3 4">ESS08</strain>
    </source>
</reference>
<keyword evidence="4" id="KW-1185">Reference proteome</keyword>
<dbReference type="GO" id="GO:0000270">
    <property type="term" value="P:peptidoglycan metabolic process"/>
    <property type="evidence" value="ECO:0007669"/>
    <property type="project" value="TreeGrafter"/>
</dbReference>
<organism evidence="3 4">
    <name type="scientific">Mesobacillus boroniphilus</name>
    <dbReference type="NCBI Taxonomy" id="308892"/>
    <lineage>
        <taxon>Bacteria</taxon>
        <taxon>Bacillati</taxon>
        <taxon>Bacillota</taxon>
        <taxon>Bacilli</taxon>
        <taxon>Bacillales</taxon>
        <taxon>Bacillaceae</taxon>
        <taxon>Mesobacillus</taxon>
    </lineage>
</organism>
<feature type="transmembrane region" description="Helical" evidence="1">
    <location>
        <begin position="6"/>
        <end position="27"/>
    </location>
</feature>
<protein>
    <submittedName>
        <fullName evidence="3">YdcF family protein</fullName>
    </submittedName>
</protein>
<dbReference type="Proteomes" id="UP000761411">
    <property type="component" value="Unassembled WGS sequence"/>
</dbReference>
<accession>A0A944CJU9</accession>
<dbReference type="PANTHER" id="PTHR30336">
    <property type="entry name" value="INNER MEMBRANE PROTEIN, PROBABLE PERMEASE"/>
    <property type="match status" value="1"/>
</dbReference>
<dbReference type="EMBL" id="QTKX01000001">
    <property type="protein sequence ID" value="MBS8264313.1"/>
    <property type="molecule type" value="Genomic_DNA"/>
</dbReference>
<dbReference type="GO" id="GO:0043164">
    <property type="term" value="P:Gram-negative-bacterium-type cell wall biogenesis"/>
    <property type="evidence" value="ECO:0007669"/>
    <property type="project" value="TreeGrafter"/>
</dbReference>
<sequence length="194" mass="22168">MKDKPVIKKILVTGLLFSMFYVGYLHFKIIQHANMDVPQKADYMIILGARVKGTVPSLALQYRIDHAAKYLKENPDTIAIASGGKGPGEDISEAECIKRELMQYGIEESRIFLEDKSTDTYENIRFSKDLIPEKAENGLVVTNDFHIFRAKMIADNEELMIYGLPAKTPIQAVIKSYTREYMALSKYFMINVFR</sequence>
<dbReference type="CDD" id="cd06259">
    <property type="entry name" value="YdcF-like"/>
    <property type="match status" value="1"/>
</dbReference>
<evidence type="ECO:0000313" key="4">
    <source>
        <dbReference type="Proteomes" id="UP000761411"/>
    </source>
</evidence>
<proteinExistence type="predicted"/>
<keyword evidence="1" id="KW-0812">Transmembrane</keyword>
<comment type="caution">
    <text evidence="3">The sequence shown here is derived from an EMBL/GenBank/DDBJ whole genome shotgun (WGS) entry which is preliminary data.</text>
</comment>
<keyword evidence="1" id="KW-1133">Transmembrane helix</keyword>
<dbReference type="InterPro" id="IPR003848">
    <property type="entry name" value="DUF218"/>
</dbReference>
<evidence type="ECO:0000313" key="3">
    <source>
        <dbReference type="EMBL" id="MBS8264313.1"/>
    </source>
</evidence>
<evidence type="ECO:0000259" key="2">
    <source>
        <dbReference type="Pfam" id="PF02698"/>
    </source>
</evidence>